<dbReference type="GO" id="GO:0005829">
    <property type="term" value="C:cytosol"/>
    <property type="evidence" value="ECO:0007669"/>
    <property type="project" value="TreeGrafter"/>
</dbReference>
<name>A0A381PIA7_9ZZZZ</name>
<keyword evidence="7" id="KW-0132">Cell division</keyword>
<evidence type="ECO:0000256" key="14">
    <source>
        <dbReference type="ARBA" id="ARBA00023306"/>
    </source>
</evidence>
<evidence type="ECO:0000256" key="16">
    <source>
        <dbReference type="ARBA" id="ARBA00048914"/>
    </source>
</evidence>
<keyword evidence="12" id="KW-0573">Peptidoglycan synthesis</keyword>
<dbReference type="UniPathway" id="UPA00219"/>
<dbReference type="Gene3D" id="3.30.43.10">
    <property type="entry name" value="Uridine Diphospho-n-acetylenolpyruvylglucosamine Reductase, domain 2"/>
    <property type="match status" value="1"/>
</dbReference>
<keyword evidence="9" id="KW-0274">FAD</keyword>
<evidence type="ECO:0000256" key="4">
    <source>
        <dbReference type="ARBA" id="ARBA00004752"/>
    </source>
</evidence>
<dbReference type="GO" id="GO:0071555">
    <property type="term" value="P:cell wall organization"/>
    <property type="evidence" value="ECO:0007669"/>
    <property type="project" value="UniProtKB-KW"/>
</dbReference>
<dbReference type="InterPro" id="IPR016166">
    <property type="entry name" value="FAD-bd_PCMH"/>
</dbReference>
<proteinExistence type="inferred from homology"/>
<evidence type="ECO:0000256" key="12">
    <source>
        <dbReference type="ARBA" id="ARBA00022984"/>
    </source>
</evidence>
<dbReference type="InterPro" id="IPR036635">
    <property type="entry name" value="MurB_C_sf"/>
</dbReference>
<organism evidence="18">
    <name type="scientific">marine metagenome</name>
    <dbReference type="NCBI Taxonomy" id="408172"/>
    <lineage>
        <taxon>unclassified sequences</taxon>
        <taxon>metagenomes</taxon>
        <taxon>ecological metagenomes</taxon>
    </lineage>
</organism>
<dbReference type="PROSITE" id="PS51387">
    <property type="entry name" value="FAD_PCMH"/>
    <property type="match status" value="1"/>
</dbReference>
<dbReference type="InterPro" id="IPR003170">
    <property type="entry name" value="MurB"/>
</dbReference>
<dbReference type="SUPFAM" id="SSF56194">
    <property type="entry name" value="Uridine diphospho-N-Acetylenolpyruvylglucosamine reductase, MurB, C-terminal domain"/>
    <property type="match status" value="1"/>
</dbReference>
<keyword evidence="15" id="KW-0961">Cell wall biogenesis/degradation</keyword>
<evidence type="ECO:0000256" key="13">
    <source>
        <dbReference type="ARBA" id="ARBA00023002"/>
    </source>
</evidence>
<dbReference type="InterPro" id="IPR006094">
    <property type="entry name" value="Oxid_FAD_bind_N"/>
</dbReference>
<comment type="cofactor">
    <cofactor evidence="1">
        <name>FAD</name>
        <dbReference type="ChEBI" id="CHEBI:57692"/>
    </cofactor>
</comment>
<evidence type="ECO:0000256" key="15">
    <source>
        <dbReference type="ARBA" id="ARBA00023316"/>
    </source>
</evidence>
<dbReference type="EMBL" id="UINC01000976">
    <property type="protein sequence ID" value="SUZ66138.1"/>
    <property type="molecule type" value="Genomic_DNA"/>
</dbReference>
<comment type="function">
    <text evidence="2">Cell wall formation.</text>
</comment>
<dbReference type="EC" id="1.3.1.98" evidence="5"/>
<evidence type="ECO:0000256" key="11">
    <source>
        <dbReference type="ARBA" id="ARBA00022960"/>
    </source>
</evidence>
<dbReference type="Pfam" id="PF01565">
    <property type="entry name" value="FAD_binding_4"/>
    <property type="match status" value="1"/>
</dbReference>
<dbReference type="InterPro" id="IPR016169">
    <property type="entry name" value="FAD-bd_PCMH_sub2"/>
</dbReference>
<dbReference type="NCBIfam" id="TIGR00179">
    <property type="entry name" value="murB"/>
    <property type="match status" value="1"/>
</dbReference>
<comment type="catalytic activity">
    <reaction evidence="16">
        <text>UDP-N-acetyl-alpha-D-muramate + NADP(+) = UDP-N-acetyl-3-O-(1-carboxyvinyl)-alpha-D-glucosamine + NADPH + H(+)</text>
        <dbReference type="Rhea" id="RHEA:12248"/>
        <dbReference type="ChEBI" id="CHEBI:15378"/>
        <dbReference type="ChEBI" id="CHEBI:57783"/>
        <dbReference type="ChEBI" id="CHEBI:58349"/>
        <dbReference type="ChEBI" id="CHEBI:68483"/>
        <dbReference type="ChEBI" id="CHEBI:70757"/>
        <dbReference type="EC" id="1.3.1.98"/>
    </reaction>
</comment>
<dbReference type="Gene3D" id="3.90.78.10">
    <property type="entry name" value="UDP-N-acetylenolpyruvoylglucosamine reductase, C-terminal domain"/>
    <property type="match status" value="1"/>
</dbReference>
<keyword evidence="8" id="KW-0285">Flavoprotein</keyword>
<reference evidence="18" key="1">
    <citation type="submission" date="2018-05" db="EMBL/GenBank/DDBJ databases">
        <authorList>
            <person name="Lanie J.A."/>
            <person name="Ng W.-L."/>
            <person name="Kazmierczak K.M."/>
            <person name="Andrzejewski T.M."/>
            <person name="Davidsen T.M."/>
            <person name="Wayne K.J."/>
            <person name="Tettelin H."/>
            <person name="Glass J.I."/>
            <person name="Rusch D."/>
            <person name="Podicherti R."/>
            <person name="Tsui H.-C.T."/>
            <person name="Winkler M.E."/>
        </authorList>
    </citation>
    <scope>NUCLEOTIDE SEQUENCE</scope>
</reference>
<dbReference type="AlphaFoldDB" id="A0A381PIA7"/>
<keyword evidence="10" id="KW-0521">NADP</keyword>
<comment type="pathway">
    <text evidence="4">Cell wall biogenesis; peptidoglycan biosynthesis.</text>
</comment>
<keyword evidence="13" id="KW-0560">Oxidoreductase</keyword>
<dbReference type="GO" id="GO:0008762">
    <property type="term" value="F:UDP-N-acetylmuramate dehydrogenase activity"/>
    <property type="evidence" value="ECO:0007669"/>
    <property type="project" value="UniProtKB-EC"/>
</dbReference>
<evidence type="ECO:0000256" key="7">
    <source>
        <dbReference type="ARBA" id="ARBA00022618"/>
    </source>
</evidence>
<sequence>MPDEEQPEWLETLEKTPLTSRLRRKESLKRFNTWRIGGVAECLIDVVNVADLSFLLPFISKFRIPWFILGKGSNLLIPDTFWPGIILHLSGEFKSWEPLENNNPSCNNKKVSAGAALADVTFAQRCVTQGWSGMEFLIGIPGTIGGAVAMNAGAHGGETAEFLMQAEWMDMEGNLHSSLREELEFSYRFSELNGNFGKIITRAVFQLQQTDPESVEKKLLECQQFRIEKQPYNQPSCGSVFKNPPGDFAARLIEDSGLKAKMCGDAQISPIHANFIVNLGKATSADILALIDTVRETVFNKHSIYLEPEVQILQSSVYS</sequence>
<dbReference type="HAMAP" id="MF_00037">
    <property type="entry name" value="MurB"/>
    <property type="match status" value="1"/>
</dbReference>
<accession>A0A381PIA7</accession>
<dbReference type="InterPro" id="IPR016167">
    <property type="entry name" value="FAD-bd_PCMH_sub1"/>
</dbReference>
<dbReference type="PANTHER" id="PTHR21071:SF4">
    <property type="entry name" value="UDP-N-ACETYLENOLPYRUVOYLGLUCOSAMINE REDUCTASE"/>
    <property type="match status" value="1"/>
</dbReference>
<evidence type="ECO:0000256" key="8">
    <source>
        <dbReference type="ARBA" id="ARBA00022630"/>
    </source>
</evidence>
<dbReference type="NCBIfam" id="NF010480">
    <property type="entry name" value="PRK13905.1"/>
    <property type="match status" value="1"/>
</dbReference>
<dbReference type="Gene3D" id="3.30.465.10">
    <property type="match status" value="1"/>
</dbReference>
<dbReference type="Pfam" id="PF02873">
    <property type="entry name" value="MurB_C"/>
    <property type="match status" value="1"/>
</dbReference>
<keyword evidence="11" id="KW-0133">Cell shape</keyword>
<gene>
    <name evidence="18" type="ORF">METZ01_LOCUS18992</name>
</gene>
<evidence type="ECO:0000256" key="6">
    <source>
        <dbReference type="ARBA" id="ARBA00022490"/>
    </source>
</evidence>
<evidence type="ECO:0000256" key="3">
    <source>
        <dbReference type="ARBA" id="ARBA00004496"/>
    </source>
</evidence>
<dbReference type="InterPro" id="IPR036318">
    <property type="entry name" value="FAD-bd_PCMH-like_sf"/>
</dbReference>
<keyword evidence="6" id="KW-0963">Cytoplasm</keyword>
<evidence type="ECO:0000256" key="2">
    <source>
        <dbReference type="ARBA" id="ARBA00003921"/>
    </source>
</evidence>
<dbReference type="GO" id="GO:0008360">
    <property type="term" value="P:regulation of cell shape"/>
    <property type="evidence" value="ECO:0007669"/>
    <property type="project" value="UniProtKB-KW"/>
</dbReference>
<evidence type="ECO:0000259" key="17">
    <source>
        <dbReference type="PROSITE" id="PS51387"/>
    </source>
</evidence>
<evidence type="ECO:0000256" key="1">
    <source>
        <dbReference type="ARBA" id="ARBA00001974"/>
    </source>
</evidence>
<dbReference type="SUPFAM" id="SSF56176">
    <property type="entry name" value="FAD-binding/transporter-associated domain-like"/>
    <property type="match status" value="1"/>
</dbReference>
<dbReference type="InterPro" id="IPR011601">
    <property type="entry name" value="MurB_C"/>
</dbReference>
<evidence type="ECO:0000313" key="18">
    <source>
        <dbReference type="EMBL" id="SUZ66138.1"/>
    </source>
</evidence>
<protein>
    <recommendedName>
        <fullName evidence="5">UDP-N-acetylmuramate dehydrogenase</fullName>
        <ecNumber evidence="5">1.3.1.98</ecNumber>
    </recommendedName>
</protein>
<evidence type="ECO:0000256" key="5">
    <source>
        <dbReference type="ARBA" id="ARBA00012518"/>
    </source>
</evidence>
<dbReference type="GO" id="GO:0009252">
    <property type="term" value="P:peptidoglycan biosynthetic process"/>
    <property type="evidence" value="ECO:0007669"/>
    <property type="project" value="UniProtKB-UniPathway"/>
</dbReference>
<comment type="subcellular location">
    <subcellularLocation>
        <location evidence="3">Cytoplasm</location>
    </subcellularLocation>
</comment>
<feature type="domain" description="FAD-binding PCMH-type" evidence="17">
    <location>
        <begin position="36"/>
        <end position="210"/>
    </location>
</feature>
<dbReference type="GO" id="GO:0051301">
    <property type="term" value="P:cell division"/>
    <property type="evidence" value="ECO:0007669"/>
    <property type="project" value="UniProtKB-KW"/>
</dbReference>
<dbReference type="PANTHER" id="PTHR21071">
    <property type="entry name" value="UDP-N-ACETYLENOLPYRUVOYLGLUCOSAMINE REDUCTASE"/>
    <property type="match status" value="1"/>
</dbReference>
<keyword evidence="14" id="KW-0131">Cell cycle</keyword>
<evidence type="ECO:0000256" key="10">
    <source>
        <dbReference type="ARBA" id="ARBA00022857"/>
    </source>
</evidence>
<dbReference type="GO" id="GO:0071949">
    <property type="term" value="F:FAD binding"/>
    <property type="evidence" value="ECO:0007669"/>
    <property type="project" value="InterPro"/>
</dbReference>
<evidence type="ECO:0000256" key="9">
    <source>
        <dbReference type="ARBA" id="ARBA00022827"/>
    </source>
</evidence>